<sequence>MHPLEDGDWDFLEEGWKWRGDISMEIDDPLFTPMGIDLWDLMDRIMLEDPEYAKLLVLPKNDGRFDDAEEDQELKEFVLCLPEGKSYDKLGGTSVRYECLVGSSITLSVYFSAALHLFAIDDDEGELRLN</sequence>
<evidence type="ECO:0000313" key="2">
    <source>
        <dbReference type="Proteomes" id="UP001372338"/>
    </source>
</evidence>
<name>A0AAN9I6E3_CROPI</name>
<dbReference type="EMBL" id="JAYWIO010000004">
    <property type="protein sequence ID" value="KAK7266664.1"/>
    <property type="molecule type" value="Genomic_DNA"/>
</dbReference>
<dbReference type="AlphaFoldDB" id="A0AAN9I6E3"/>
<dbReference type="Proteomes" id="UP001372338">
    <property type="component" value="Unassembled WGS sequence"/>
</dbReference>
<gene>
    <name evidence="1" type="ORF">RIF29_19314</name>
</gene>
<reference evidence="1 2" key="1">
    <citation type="submission" date="2024-01" db="EMBL/GenBank/DDBJ databases">
        <title>The genomes of 5 underutilized Papilionoideae crops provide insights into root nodulation and disease resistanc.</title>
        <authorList>
            <person name="Yuan L."/>
        </authorList>
    </citation>
    <scope>NUCLEOTIDE SEQUENCE [LARGE SCALE GENOMIC DNA]</scope>
    <source>
        <strain evidence="1">ZHUSHIDOU_FW_LH</strain>
        <tissue evidence="1">Leaf</tissue>
    </source>
</reference>
<evidence type="ECO:0000313" key="1">
    <source>
        <dbReference type="EMBL" id="KAK7266664.1"/>
    </source>
</evidence>
<protein>
    <submittedName>
        <fullName evidence="1">Uncharacterized protein</fullName>
    </submittedName>
</protein>
<proteinExistence type="predicted"/>
<accession>A0AAN9I6E3</accession>
<organism evidence="1 2">
    <name type="scientific">Crotalaria pallida</name>
    <name type="common">Smooth rattlebox</name>
    <name type="synonym">Crotalaria striata</name>
    <dbReference type="NCBI Taxonomy" id="3830"/>
    <lineage>
        <taxon>Eukaryota</taxon>
        <taxon>Viridiplantae</taxon>
        <taxon>Streptophyta</taxon>
        <taxon>Embryophyta</taxon>
        <taxon>Tracheophyta</taxon>
        <taxon>Spermatophyta</taxon>
        <taxon>Magnoliopsida</taxon>
        <taxon>eudicotyledons</taxon>
        <taxon>Gunneridae</taxon>
        <taxon>Pentapetalae</taxon>
        <taxon>rosids</taxon>
        <taxon>fabids</taxon>
        <taxon>Fabales</taxon>
        <taxon>Fabaceae</taxon>
        <taxon>Papilionoideae</taxon>
        <taxon>50 kb inversion clade</taxon>
        <taxon>genistoids sensu lato</taxon>
        <taxon>core genistoids</taxon>
        <taxon>Crotalarieae</taxon>
        <taxon>Crotalaria</taxon>
    </lineage>
</organism>
<keyword evidence="2" id="KW-1185">Reference proteome</keyword>
<comment type="caution">
    <text evidence="1">The sequence shown here is derived from an EMBL/GenBank/DDBJ whole genome shotgun (WGS) entry which is preliminary data.</text>
</comment>